<comment type="caution">
    <text evidence="2">The sequence shown here is derived from an EMBL/GenBank/DDBJ whole genome shotgun (WGS) entry which is preliminary data.</text>
</comment>
<dbReference type="Proteomes" id="UP001458880">
    <property type="component" value="Unassembled WGS sequence"/>
</dbReference>
<evidence type="ECO:0000313" key="2">
    <source>
        <dbReference type="EMBL" id="KAK9702168.1"/>
    </source>
</evidence>
<reference evidence="2 3" key="1">
    <citation type="journal article" date="2024" name="BMC Genomics">
        <title>De novo assembly and annotation of Popillia japonica's genome with initial clues to its potential as an invasive pest.</title>
        <authorList>
            <person name="Cucini C."/>
            <person name="Boschi S."/>
            <person name="Funari R."/>
            <person name="Cardaioli E."/>
            <person name="Iannotti N."/>
            <person name="Marturano G."/>
            <person name="Paoli F."/>
            <person name="Bruttini M."/>
            <person name="Carapelli A."/>
            <person name="Frati F."/>
            <person name="Nardi F."/>
        </authorList>
    </citation>
    <scope>NUCLEOTIDE SEQUENCE [LARGE SCALE GENOMIC DNA]</scope>
    <source>
        <strain evidence="2">DMR45628</strain>
    </source>
</reference>
<evidence type="ECO:0000256" key="1">
    <source>
        <dbReference type="SAM" id="MobiDB-lite"/>
    </source>
</evidence>
<sequence length="72" mass="8180">MQESLRKKATYFKELFEIEGNKPPRIDGEAGGIGKSAQDEPLTEQDIEGIIKKFRNKKTPGETAEMIAYMLY</sequence>
<accession>A0AAW1JFT6</accession>
<dbReference type="EMBL" id="JASPKY010000398">
    <property type="protein sequence ID" value="KAK9702168.1"/>
    <property type="molecule type" value="Genomic_DNA"/>
</dbReference>
<keyword evidence="3" id="KW-1185">Reference proteome</keyword>
<organism evidence="2 3">
    <name type="scientific">Popillia japonica</name>
    <name type="common">Japanese beetle</name>
    <dbReference type="NCBI Taxonomy" id="7064"/>
    <lineage>
        <taxon>Eukaryota</taxon>
        <taxon>Metazoa</taxon>
        <taxon>Ecdysozoa</taxon>
        <taxon>Arthropoda</taxon>
        <taxon>Hexapoda</taxon>
        <taxon>Insecta</taxon>
        <taxon>Pterygota</taxon>
        <taxon>Neoptera</taxon>
        <taxon>Endopterygota</taxon>
        <taxon>Coleoptera</taxon>
        <taxon>Polyphaga</taxon>
        <taxon>Scarabaeiformia</taxon>
        <taxon>Scarabaeidae</taxon>
        <taxon>Rutelinae</taxon>
        <taxon>Popillia</taxon>
    </lineage>
</organism>
<gene>
    <name evidence="2" type="ORF">QE152_g30124</name>
</gene>
<dbReference type="AlphaFoldDB" id="A0AAW1JFT6"/>
<evidence type="ECO:0000313" key="3">
    <source>
        <dbReference type="Proteomes" id="UP001458880"/>
    </source>
</evidence>
<feature type="region of interest" description="Disordered" evidence="1">
    <location>
        <begin position="22"/>
        <end position="44"/>
    </location>
</feature>
<name>A0AAW1JFT6_POPJA</name>
<protein>
    <submittedName>
        <fullName evidence="2">Uncharacterized protein</fullName>
    </submittedName>
</protein>
<proteinExistence type="predicted"/>